<dbReference type="EC" id="1.14.14.10" evidence="8"/>
<keyword evidence="1 6" id="KW-0285">Flavoprotein</keyword>
<evidence type="ECO:0000256" key="1">
    <source>
        <dbReference type="ARBA" id="ARBA00022630"/>
    </source>
</evidence>
<proteinExistence type="inferred from homology"/>
<dbReference type="Gene3D" id="3.20.20.30">
    <property type="entry name" value="Luciferase-like domain"/>
    <property type="match status" value="1"/>
</dbReference>
<comment type="similarity">
    <text evidence="5">Belongs to the NtaA/SnaA/DszA monooxygenase family.</text>
</comment>
<feature type="binding site" evidence="6">
    <location>
        <position position="57"/>
    </location>
    <ligand>
        <name>FMN</name>
        <dbReference type="ChEBI" id="CHEBI:58210"/>
    </ligand>
</feature>
<dbReference type="SUPFAM" id="SSF51679">
    <property type="entry name" value="Bacterial luciferase-like"/>
    <property type="match status" value="1"/>
</dbReference>
<accession>A0A143QI52</accession>
<feature type="binding site" evidence="6">
    <location>
        <position position="85"/>
    </location>
    <ligand>
        <name>FMN</name>
        <dbReference type="ChEBI" id="CHEBI:58210"/>
    </ligand>
</feature>
<keyword evidence="4 8" id="KW-0503">Monooxygenase</keyword>
<dbReference type="InterPro" id="IPR036661">
    <property type="entry name" value="Luciferase-like_sf"/>
</dbReference>
<dbReference type="PATRIC" id="fig|1653479.3.peg.756"/>
<feature type="binding site" evidence="6">
    <location>
        <position position="210"/>
    </location>
    <ligand>
        <name>FMN</name>
        <dbReference type="ChEBI" id="CHEBI:58210"/>
    </ligand>
</feature>
<dbReference type="EMBL" id="CP015220">
    <property type="protein sequence ID" value="AMY22057.1"/>
    <property type="molecule type" value="Genomic_DNA"/>
</dbReference>
<dbReference type="RefSeq" id="WP_048316442.1">
    <property type="nucleotide sequence ID" value="NZ_CP015220.1"/>
</dbReference>
<feature type="domain" description="Luciferase-like" evidence="7">
    <location>
        <begin position="33"/>
        <end position="279"/>
    </location>
</feature>
<evidence type="ECO:0000256" key="6">
    <source>
        <dbReference type="PIRSR" id="PIRSR000337-1"/>
    </source>
</evidence>
<evidence type="ECO:0000313" key="9">
    <source>
        <dbReference type="Proteomes" id="UP000076038"/>
    </source>
</evidence>
<dbReference type="PANTHER" id="PTHR30011:SF16">
    <property type="entry name" value="C2H2 FINGER DOMAIN TRANSCRIPTION FACTOR (EUROFUNG)-RELATED"/>
    <property type="match status" value="1"/>
</dbReference>
<evidence type="ECO:0000256" key="5">
    <source>
        <dbReference type="ARBA" id="ARBA00033748"/>
    </source>
</evidence>
<sequence>MSDKLFVTAIEPRGTGAHPQAWRRQDSRAEEVFTSAFWIDQLRAADRAGIDLVFLADSFASRTLEAVAVAARAAALTERIGLIPTVTVTHTEPFHISKQIASLDFASHGRAGWQVEVSGGAEQAALFGRKGEQDEESLWQEADEAIEVVTRLWDSWEDDAEIRDAATGRFVDRDKLHYIDFQGEHFSVKGPSITPRSPQGQPLVAVRAHSAESTAVAAARADIVRIAADSIEGAAAHAARVRRAVVAEGRDPVDVFVLLDVETLVSETAAEELAQLDNWAGRVRTPQSLQYVGDVAGLNLLLGAAESAGLDGVTLVPLALPSGVKTLPATDSRTGATVRERLGLARPTNRFAAPERNSR</sequence>
<dbReference type="Proteomes" id="UP000076038">
    <property type="component" value="Chromosome"/>
</dbReference>
<keyword evidence="2 6" id="KW-0288">FMN</keyword>
<dbReference type="Pfam" id="PF00296">
    <property type="entry name" value="Bac_luciferase"/>
    <property type="match status" value="1"/>
</dbReference>
<dbReference type="PANTHER" id="PTHR30011">
    <property type="entry name" value="ALKANESULFONATE MONOOXYGENASE-RELATED"/>
    <property type="match status" value="1"/>
</dbReference>
<dbReference type="KEGG" id="rhs:A3Q41_00739"/>
<evidence type="ECO:0000256" key="2">
    <source>
        <dbReference type="ARBA" id="ARBA00022643"/>
    </source>
</evidence>
<dbReference type="OrthoDB" id="4437611at2"/>
<dbReference type="InterPro" id="IPR011251">
    <property type="entry name" value="Luciferase-like_dom"/>
</dbReference>
<reference evidence="9" key="2">
    <citation type="submission" date="2016-04" db="EMBL/GenBank/DDBJ databases">
        <title>Complete Genome and Plasmid Sequences for Rhodococcus fascians D188 and Draft Sequences for Rhodococcus spp. Isolates PBTS 1 and PBTS 2.</title>
        <authorList>
            <person name="Stamer R."/>
            <person name="Vereecke D."/>
            <person name="Zhang Y."/>
            <person name="Schilkey F."/>
            <person name="Devitt N."/>
            <person name="Randall J."/>
        </authorList>
    </citation>
    <scope>NUCLEOTIDE SEQUENCE [LARGE SCALE GENOMIC DNA]</scope>
    <source>
        <strain evidence="9">PBTS2</strain>
    </source>
</reference>
<evidence type="ECO:0000259" key="7">
    <source>
        <dbReference type="Pfam" id="PF00296"/>
    </source>
</evidence>
<dbReference type="AlphaFoldDB" id="A0A143QI52"/>
<gene>
    <name evidence="8" type="primary">ntaA_2</name>
    <name evidence="8" type="ORF">A3Q41_00739</name>
</gene>
<dbReference type="InterPro" id="IPR051260">
    <property type="entry name" value="Diverse_substr_monoxygenases"/>
</dbReference>
<dbReference type="PIRSF" id="PIRSF000337">
    <property type="entry name" value="NTA_MOA"/>
    <property type="match status" value="1"/>
</dbReference>
<keyword evidence="3 8" id="KW-0560">Oxidoreductase</keyword>
<dbReference type="GO" id="GO:0018529">
    <property type="term" value="F:nitrilotriacetate monooxygenase activity"/>
    <property type="evidence" value="ECO:0007669"/>
    <property type="project" value="UniProtKB-EC"/>
</dbReference>
<protein>
    <submittedName>
        <fullName evidence="8">Nitrilotriacetate monooxygenase component A</fullName>
        <ecNumber evidence="8">1.14.14.10</ecNumber>
    </submittedName>
</protein>
<evidence type="ECO:0000256" key="4">
    <source>
        <dbReference type="ARBA" id="ARBA00023033"/>
    </source>
</evidence>
<evidence type="ECO:0000256" key="3">
    <source>
        <dbReference type="ARBA" id="ARBA00023002"/>
    </source>
</evidence>
<evidence type="ECO:0000313" key="8">
    <source>
        <dbReference type="EMBL" id="AMY22057.1"/>
    </source>
</evidence>
<name>A0A143QI52_RHOFA</name>
<reference evidence="8 9" key="1">
    <citation type="journal article" date="2016" name="Genome Announc.">
        <title>Complete Genome and Plasmid Sequences for Rhodococcus fascians D188 and Draft Sequences for Rhodococcus Isolates PBTS 1 and PBTS 2.</title>
        <authorList>
            <person name="Stamler R.A."/>
            <person name="Vereecke D."/>
            <person name="Zhang Y."/>
            <person name="Schilkey F."/>
            <person name="Devitt N."/>
            <person name="Randall J.J."/>
        </authorList>
    </citation>
    <scope>NUCLEOTIDE SEQUENCE [LARGE SCALE GENOMIC DNA]</scope>
    <source>
        <strain evidence="8 9">PBTS2</strain>
    </source>
</reference>
<keyword evidence="9" id="KW-1185">Reference proteome</keyword>
<organism evidence="8 9">
    <name type="scientific">Rhodococcoides fascians</name>
    <name type="common">Rhodococcus fascians</name>
    <dbReference type="NCBI Taxonomy" id="1828"/>
    <lineage>
        <taxon>Bacteria</taxon>
        <taxon>Bacillati</taxon>
        <taxon>Actinomycetota</taxon>
        <taxon>Actinomycetes</taxon>
        <taxon>Mycobacteriales</taxon>
        <taxon>Nocardiaceae</taxon>
        <taxon>Rhodococcoides</taxon>
    </lineage>
</organism>
<dbReference type="InterPro" id="IPR016215">
    <property type="entry name" value="NTA_MOA"/>
</dbReference>